<dbReference type="Proteomes" id="UP000184330">
    <property type="component" value="Unassembled WGS sequence"/>
</dbReference>
<dbReference type="InterPro" id="IPR001944">
    <property type="entry name" value="Glycoside_Hdrlase_35"/>
</dbReference>
<evidence type="ECO:0000256" key="1">
    <source>
        <dbReference type="ARBA" id="ARBA00009809"/>
    </source>
</evidence>
<evidence type="ECO:0000256" key="5">
    <source>
        <dbReference type="RuleBase" id="RU000675"/>
    </source>
</evidence>
<sequence length="630" mass="69512">MRLSSLLSCLLGLANLATSAYTNSSLAFTYDRYNFLLHGEPYQIIGGQMDPQRIPYQYWSKRLLAARAMGLNTVFAYIFWDQVQPTPDTWDFTGRNNIAEYFKLAQEVGLNIVLRAGPYVCGEHEWGGFPSWLSDIDGMVVRSNNAPFLAASKVYLDRLAEEIKPMLVSNGGPVLMAQIENEYGSYGSNHTYMEALRDLFYGAFGDDMVLYTNDGGYSEDIINGQIKGILAETDGGPESGFLARDQYAYPSSLGPQLDGEYYITWLDLWASNQTYDTDVGNPTAIASIVSDLTWTLNNKSSFSLYMFHGGTNFGFQNGADWSKSLTPVITSYDYGAPLTESGGITDIYLALREMIVGYLGNSTTLPAVPKNETPIAIPSIEMKPVVKLFDVLPEPVLADYPTNMEVLGQSQGFTLYRHTVTSSTAGKLIPGDQPRDRLLVYVNQTRVGVIDSIYETYSTVNLELEKGDILDILVENMGRVNYGPRIPDQKKGIVGNVTIGEAVLKGWKMFTLPLVSPASSSSALTDEVTASELATSGPVFYAGIFDIEGEIRDTFLHLANWTKGVVWVNGENLGRYWVVGPQQTLYLPGCYLKEEGNEILVLNLEPSEYMGAVEGVVDRLWGNNPDPDAP</sequence>
<dbReference type="AlphaFoldDB" id="A0A1L7WC44"/>
<keyword evidence="12" id="KW-1185">Reference proteome</keyword>
<keyword evidence="2 5" id="KW-0378">Hydrolase</keyword>
<feature type="active site" description="Nucleophile" evidence="4">
    <location>
        <position position="260"/>
    </location>
</feature>
<dbReference type="PROSITE" id="PS01182">
    <property type="entry name" value="GLYCOSYL_HYDROL_F35"/>
    <property type="match status" value="1"/>
</dbReference>
<dbReference type="Pfam" id="PF01301">
    <property type="entry name" value="Glyco_hydro_35"/>
    <property type="match status" value="1"/>
</dbReference>
<evidence type="ECO:0000256" key="6">
    <source>
        <dbReference type="RuleBase" id="RU003679"/>
    </source>
</evidence>
<evidence type="ECO:0000259" key="10">
    <source>
        <dbReference type="Pfam" id="PF21467"/>
    </source>
</evidence>
<dbReference type="InterPro" id="IPR031330">
    <property type="entry name" value="Gly_Hdrlase_35_cat"/>
</dbReference>
<keyword evidence="7" id="KW-0732">Signal</keyword>
<gene>
    <name evidence="11" type="ORF">PAC_00238</name>
</gene>
<feature type="domain" description="Beta-galactosidase galactose-binding" evidence="10">
    <location>
        <begin position="538"/>
        <end position="597"/>
    </location>
</feature>
<reference evidence="11 12" key="1">
    <citation type="submission" date="2016-03" db="EMBL/GenBank/DDBJ databases">
        <authorList>
            <person name="Ploux O."/>
        </authorList>
    </citation>
    <scope>NUCLEOTIDE SEQUENCE [LARGE SCALE GENOMIC DNA]</scope>
    <source>
        <strain evidence="11 12">UAMH 11012</strain>
    </source>
</reference>
<dbReference type="InterPro" id="IPR019801">
    <property type="entry name" value="Glyco_hydro_35_CS"/>
</dbReference>
<dbReference type="InterPro" id="IPR026283">
    <property type="entry name" value="B-gal_1-like"/>
</dbReference>
<name>A0A1L7WC44_9HELO</name>
<dbReference type="STRING" id="576137.A0A1L7WC44"/>
<dbReference type="Gene3D" id="3.20.20.80">
    <property type="entry name" value="Glycosidases"/>
    <property type="match status" value="1"/>
</dbReference>
<dbReference type="InterPro" id="IPR048912">
    <property type="entry name" value="BetaGal1-like_ABD1"/>
</dbReference>
<dbReference type="GO" id="GO:0004565">
    <property type="term" value="F:beta-galactosidase activity"/>
    <property type="evidence" value="ECO:0007669"/>
    <property type="project" value="UniProtKB-EC"/>
</dbReference>
<dbReference type="Pfam" id="PF21467">
    <property type="entry name" value="BetaGal_gal-bd"/>
    <property type="match status" value="1"/>
</dbReference>
<dbReference type="PIRSF" id="PIRSF006336">
    <property type="entry name" value="B-gal"/>
    <property type="match status" value="1"/>
</dbReference>
<comment type="catalytic activity">
    <reaction evidence="5">
        <text>Hydrolysis of terminal non-reducing beta-D-galactose residues in beta-D-galactosides.</text>
        <dbReference type="EC" id="3.2.1.23"/>
    </reaction>
</comment>
<accession>A0A1L7WC44</accession>
<feature type="domain" description="Glycoside hydrolase 35 catalytic" evidence="8">
    <location>
        <begin position="34"/>
        <end position="355"/>
    </location>
</feature>
<dbReference type="InterPro" id="IPR048913">
    <property type="entry name" value="BetaGal_gal-bd"/>
</dbReference>
<feature type="domain" description="Beta-galactosidase 1-like first all-beta" evidence="9">
    <location>
        <begin position="401"/>
        <end position="512"/>
    </location>
</feature>
<evidence type="ECO:0000256" key="2">
    <source>
        <dbReference type="ARBA" id="ARBA00022801"/>
    </source>
</evidence>
<feature type="signal peptide" evidence="7">
    <location>
        <begin position="1"/>
        <end position="19"/>
    </location>
</feature>
<proteinExistence type="inferred from homology"/>
<dbReference type="Gene3D" id="2.60.120.260">
    <property type="entry name" value="Galactose-binding domain-like"/>
    <property type="match status" value="2"/>
</dbReference>
<dbReference type="Pfam" id="PF21317">
    <property type="entry name" value="BetaGal_ABD_1"/>
    <property type="match status" value="1"/>
</dbReference>
<dbReference type="GO" id="GO:0005975">
    <property type="term" value="P:carbohydrate metabolic process"/>
    <property type="evidence" value="ECO:0007669"/>
    <property type="project" value="InterPro"/>
</dbReference>
<evidence type="ECO:0000256" key="3">
    <source>
        <dbReference type="ARBA" id="ARBA00023295"/>
    </source>
</evidence>
<organism evidence="11 12">
    <name type="scientific">Phialocephala subalpina</name>
    <dbReference type="NCBI Taxonomy" id="576137"/>
    <lineage>
        <taxon>Eukaryota</taxon>
        <taxon>Fungi</taxon>
        <taxon>Dikarya</taxon>
        <taxon>Ascomycota</taxon>
        <taxon>Pezizomycotina</taxon>
        <taxon>Leotiomycetes</taxon>
        <taxon>Helotiales</taxon>
        <taxon>Mollisiaceae</taxon>
        <taxon>Phialocephala</taxon>
        <taxon>Phialocephala fortinii species complex</taxon>
    </lineage>
</organism>
<keyword evidence="3 5" id="KW-0326">Glycosidase</keyword>
<dbReference type="SUPFAM" id="SSF51445">
    <property type="entry name" value="(Trans)glycosidases"/>
    <property type="match status" value="1"/>
</dbReference>
<comment type="similarity">
    <text evidence="1 6">Belongs to the glycosyl hydrolase 35 family.</text>
</comment>
<evidence type="ECO:0000256" key="4">
    <source>
        <dbReference type="PIRSR" id="PIRSR006336-1"/>
    </source>
</evidence>
<feature type="chain" id="PRO_5012747188" description="Beta-galactosidase" evidence="7">
    <location>
        <begin position="20"/>
        <end position="630"/>
    </location>
</feature>
<evidence type="ECO:0000259" key="9">
    <source>
        <dbReference type="Pfam" id="PF21317"/>
    </source>
</evidence>
<dbReference type="SUPFAM" id="SSF49785">
    <property type="entry name" value="Galactose-binding domain-like"/>
    <property type="match status" value="1"/>
</dbReference>
<evidence type="ECO:0000256" key="7">
    <source>
        <dbReference type="SAM" id="SignalP"/>
    </source>
</evidence>
<evidence type="ECO:0000313" key="12">
    <source>
        <dbReference type="Proteomes" id="UP000184330"/>
    </source>
</evidence>
<dbReference type="PANTHER" id="PTHR23421">
    <property type="entry name" value="BETA-GALACTOSIDASE RELATED"/>
    <property type="match status" value="1"/>
</dbReference>
<dbReference type="EC" id="3.2.1.23" evidence="5"/>
<dbReference type="InterPro" id="IPR017853">
    <property type="entry name" value="GH"/>
</dbReference>
<dbReference type="EMBL" id="FJOG01000001">
    <property type="protein sequence ID" value="CZR50366.1"/>
    <property type="molecule type" value="Genomic_DNA"/>
</dbReference>
<dbReference type="FunFam" id="2.60.120.260:FF:000049">
    <property type="entry name" value="Beta-galactosidase"/>
    <property type="match status" value="1"/>
</dbReference>
<evidence type="ECO:0000313" key="11">
    <source>
        <dbReference type="EMBL" id="CZR50366.1"/>
    </source>
</evidence>
<feature type="active site" description="Proton donor" evidence="4">
    <location>
        <position position="182"/>
    </location>
</feature>
<dbReference type="OrthoDB" id="1657402at2759"/>
<protein>
    <recommendedName>
        <fullName evidence="5">Beta-galactosidase</fullName>
        <ecNumber evidence="5">3.2.1.23</ecNumber>
    </recommendedName>
</protein>
<evidence type="ECO:0000259" key="8">
    <source>
        <dbReference type="Pfam" id="PF01301"/>
    </source>
</evidence>
<dbReference type="InterPro" id="IPR008979">
    <property type="entry name" value="Galactose-bd-like_sf"/>
</dbReference>
<dbReference type="PRINTS" id="PR00742">
    <property type="entry name" value="GLHYDRLASE35"/>
</dbReference>